<protein>
    <submittedName>
        <fullName evidence="4">Glycosyltransferase</fullName>
        <ecNumber evidence="4">2.4.-.-</ecNumber>
    </submittedName>
</protein>
<dbReference type="InterPro" id="IPR001173">
    <property type="entry name" value="Glyco_trans_2-like"/>
</dbReference>
<dbReference type="PANTHER" id="PTHR43685">
    <property type="entry name" value="GLYCOSYLTRANSFERASE"/>
    <property type="match status" value="1"/>
</dbReference>
<dbReference type="Gene3D" id="3.40.50.2000">
    <property type="entry name" value="Glycogen Phosphorylase B"/>
    <property type="match status" value="1"/>
</dbReference>
<dbReference type="InterPro" id="IPR001296">
    <property type="entry name" value="Glyco_trans_1"/>
</dbReference>
<gene>
    <name evidence="4" type="ORF">WJT86_08230</name>
</gene>
<dbReference type="RefSeq" id="WP_346337083.1">
    <property type="nucleotide sequence ID" value="NZ_JBBYXI010000003.1"/>
</dbReference>
<evidence type="ECO:0000259" key="2">
    <source>
        <dbReference type="Pfam" id="PF00534"/>
    </source>
</evidence>
<sequence>MNKKFPNLAQNKKTSPNVLGEEEKAKLKRDIQQQRLVLQSLEKRNQSYKQHIDRMQNELKEYLLIIDDLSHKNTELQAHLHALYSSTSWRVLAPVRISLRQINRIKNALNLIPSALQQGGGIINTSKKAVQLYQKFGFSGIKSGFRNIAMNKSATAPSPIPSSVFGIAEDEAQEIFYRQQAEIPQYLQKELAEEFLYKPLISIIMPVYNTPVQWLERAIQSLQEQTYTNWELCAVDDCSPETEQRKLLKKLAQDDSRIRYHFADKNGGISKASNLALEMTQGEFIALVDHDDELTADAFFWVVKKLNENSEIDFLYSDECKIDDTPARKLFHFIFKPDWSPEILFNGMLTGHLTVYRTALVKKLGGFRSEFDFSQDYDLALRVTSQAKNIVHIERILYLWRAIPGSAAVEGGKDFARISNIAALNDYLEQHNIDAEAIPLPHANYVRLNIPKGIKASIIIPSDDYNNLKLAIVSILEKTDFDNYEIVCVCNSKLAQKLSDEFKDNKKVVFSPYDKPYNFSDKCNQGAHDATGDIVIFYNDDVFPVESNWLQKLIEYLFIPGVEGVSPKLIREDNTIQYAGMISGTPGLCGTAYNNCHKDANDFFLSMHKYVRNVSVLSGACCALRKNIFLKVGGFDAINTPDGHSDLDLTYKLIDAGYRCVYTPHSLLYHIGNHSWGSKKNKYKADIFCLKKWGKYLSHDPHFTDTMKEALYLDFRFKYKIYASHLDPHKTYSGPDVLFVSHELSETGAPLMLYYAALAVLNNGGFPVVISRQDGPLRTKLEEAGIAVIIDASITDNHFLFNGFAKNFDTVIINTVALHQTVQQLTKLDDLHIIWWLHEARALEKDLSVFDGIEASRIEIVCVSEYAKSFIPKEHKSQVLANGIPDLKPQKNTQNKEFTFSLIGTIEKRKAQDTFVDAILMLPEHIRKSCKFKIAGKLWNMNLKFWEEIETKISRYPEIEYLGSLSHEQTIDLISHSDVLVCCSRDEAFSLTTVEAAALAKPAIVNKNVGVSAVFTDKKSCLFFEADNVASLAETMITAFQNKEATIQIGKEARKVYSEKLSIAKFQENFLKKLSA</sequence>
<dbReference type="SUPFAM" id="SSF53448">
    <property type="entry name" value="Nucleotide-diphospho-sugar transferases"/>
    <property type="match status" value="2"/>
</dbReference>
<keyword evidence="4" id="KW-0808">Transferase</keyword>
<dbReference type="Pfam" id="PF16994">
    <property type="entry name" value="Glyco_trans_4_5"/>
    <property type="match status" value="1"/>
</dbReference>
<feature type="domain" description="Glycosyltransferase 2-like" evidence="3">
    <location>
        <begin position="202"/>
        <end position="361"/>
    </location>
</feature>
<feature type="domain" description="Glycosyl transferase family 1" evidence="2">
    <location>
        <begin position="887"/>
        <end position="1055"/>
    </location>
</feature>
<dbReference type="GO" id="GO:0016757">
    <property type="term" value="F:glycosyltransferase activity"/>
    <property type="evidence" value="ECO:0007669"/>
    <property type="project" value="UniProtKB-KW"/>
</dbReference>
<evidence type="ECO:0000256" key="1">
    <source>
        <dbReference type="SAM" id="MobiDB-lite"/>
    </source>
</evidence>
<accession>A0ABV0BMJ8</accession>
<dbReference type="PANTHER" id="PTHR43685:SF2">
    <property type="entry name" value="GLYCOSYLTRANSFERASE 2-LIKE DOMAIN-CONTAINING PROTEIN"/>
    <property type="match status" value="1"/>
</dbReference>
<feature type="compositionally biased region" description="Polar residues" evidence="1">
    <location>
        <begin position="8"/>
        <end position="17"/>
    </location>
</feature>
<keyword evidence="5" id="KW-1185">Reference proteome</keyword>
<reference evidence="4 5" key="1">
    <citation type="submission" date="2024-04" db="EMBL/GenBank/DDBJ databases">
        <title>A novel species isolated from cricket.</title>
        <authorList>
            <person name="Wang H.-C."/>
        </authorList>
    </citation>
    <scope>NUCLEOTIDE SEQUENCE [LARGE SCALE GENOMIC DNA]</scope>
    <source>
        <strain evidence="4 5">WL0021</strain>
    </source>
</reference>
<dbReference type="Gene3D" id="3.90.550.10">
    <property type="entry name" value="Spore Coat Polysaccharide Biosynthesis Protein SpsA, Chain A"/>
    <property type="match status" value="2"/>
</dbReference>
<evidence type="ECO:0000313" key="4">
    <source>
        <dbReference type="EMBL" id="MEN3931042.1"/>
    </source>
</evidence>
<dbReference type="EC" id="2.4.-.-" evidence="4"/>
<dbReference type="Pfam" id="PF00534">
    <property type="entry name" value="Glycos_transf_1"/>
    <property type="match status" value="1"/>
</dbReference>
<name>A0ABV0BMJ8_9HYPH</name>
<comment type="caution">
    <text evidence="4">The sequence shown here is derived from an EMBL/GenBank/DDBJ whole genome shotgun (WGS) entry which is preliminary data.</text>
</comment>
<dbReference type="InterPro" id="IPR050834">
    <property type="entry name" value="Glycosyltransf_2"/>
</dbReference>
<evidence type="ECO:0000259" key="3">
    <source>
        <dbReference type="Pfam" id="PF00535"/>
    </source>
</evidence>
<dbReference type="InterPro" id="IPR029044">
    <property type="entry name" value="Nucleotide-diphossugar_trans"/>
</dbReference>
<dbReference type="CDD" id="cd03801">
    <property type="entry name" value="GT4_PimA-like"/>
    <property type="match status" value="1"/>
</dbReference>
<feature type="domain" description="Glycosyltransferase 2-like" evidence="3">
    <location>
        <begin position="457"/>
        <end position="631"/>
    </location>
</feature>
<dbReference type="EMBL" id="JBBYXI010000003">
    <property type="protein sequence ID" value="MEN3931042.1"/>
    <property type="molecule type" value="Genomic_DNA"/>
</dbReference>
<keyword evidence="4" id="KW-0328">Glycosyltransferase</keyword>
<organism evidence="4 5">
    <name type="scientific">Hohaiivirga grylli</name>
    <dbReference type="NCBI Taxonomy" id="3133970"/>
    <lineage>
        <taxon>Bacteria</taxon>
        <taxon>Pseudomonadati</taxon>
        <taxon>Pseudomonadota</taxon>
        <taxon>Alphaproteobacteria</taxon>
        <taxon>Hyphomicrobiales</taxon>
        <taxon>Methylobacteriaceae</taxon>
        <taxon>Hohaiivirga</taxon>
    </lineage>
</organism>
<dbReference type="CDD" id="cd04184">
    <property type="entry name" value="GT2_RfbC_Mx_like"/>
    <property type="match status" value="1"/>
</dbReference>
<dbReference type="Proteomes" id="UP001418637">
    <property type="component" value="Unassembled WGS sequence"/>
</dbReference>
<dbReference type="InterPro" id="IPR041693">
    <property type="entry name" value="Glyco_trans_4_5"/>
</dbReference>
<evidence type="ECO:0000313" key="5">
    <source>
        <dbReference type="Proteomes" id="UP001418637"/>
    </source>
</evidence>
<proteinExistence type="predicted"/>
<dbReference type="SUPFAM" id="SSF53756">
    <property type="entry name" value="UDP-Glycosyltransferase/glycogen phosphorylase"/>
    <property type="match status" value="1"/>
</dbReference>
<dbReference type="Pfam" id="PF00535">
    <property type="entry name" value="Glycos_transf_2"/>
    <property type="match status" value="2"/>
</dbReference>
<feature type="region of interest" description="Disordered" evidence="1">
    <location>
        <begin position="1"/>
        <end position="25"/>
    </location>
</feature>